<sequence>MKTAEKRELLNTIGERLLDLAEELATDENDDYLDEITCELEGTLNRARKGL</sequence>
<dbReference type="EMBL" id="LAZR01002389">
    <property type="protein sequence ID" value="KKN30655.1"/>
    <property type="molecule type" value="Genomic_DNA"/>
</dbReference>
<accession>A0A0F9PFN2</accession>
<gene>
    <name evidence="1" type="ORF">LCGC14_0831640</name>
</gene>
<proteinExistence type="predicted"/>
<evidence type="ECO:0000313" key="1">
    <source>
        <dbReference type="EMBL" id="KKN30655.1"/>
    </source>
</evidence>
<comment type="caution">
    <text evidence="1">The sequence shown here is derived from an EMBL/GenBank/DDBJ whole genome shotgun (WGS) entry which is preliminary data.</text>
</comment>
<organism evidence="1">
    <name type="scientific">marine sediment metagenome</name>
    <dbReference type="NCBI Taxonomy" id="412755"/>
    <lineage>
        <taxon>unclassified sequences</taxon>
        <taxon>metagenomes</taxon>
        <taxon>ecological metagenomes</taxon>
    </lineage>
</organism>
<name>A0A0F9PFN2_9ZZZZ</name>
<protein>
    <submittedName>
        <fullName evidence="1">Uncharacterized protein</fullName>
    </submittedName>
</protein>
<reference evidence="1" key="1">
    <citation type="journal article" date="2015" name="Nature">
        <title>Complex archaea that bridge the gap between prokaryotes and eukaryotes.</title>
        <authorList>
            <person name="Spang A."/>
            <person name="Saw J.H."/>
            <person name="Jorgensen S.L."/>
            <person name="Zaremba-Niedzwiedzka K."/>
            <person name="Martijn J."/>
            <person name="Lind A.E."/>
            <person name="van Eijk R."/>
            <person name="Schleper C."/>
            <person name="Guy L."/>
            <person name="Ettema T.J."/>
        </authorList>
    </citation>
    <scope>NUCLEOTIDE SEQUENCE</scope>
</reference>
<dbReference type="AlphaFoldDB" id="A0A0F9PFN2"/>